<name>A0A1S4C2Q1_TOBAC</name>
<dbReference type="RefSeq" id="XP_016495446.1">
    <property type="nucleotide sequence ID" value="XM_016639960.1"/>
</dbReference>
<evidence type="ECO:0000256" key="2">
    <source>
        <dbReference type="SAM" id="MobiDB-lite"/>
    </source>
</evidence>
<feature type="compositionally biased region" description="Basic and acidic residues" evidence="2">
    <location>
        <begin position="262"/>
        <end position="271"/>
    </location>
</feature>
<sequence>MNEVDSPCLFNKAQHALNQASVLHHETFLWYRDELSQLEVEAKELAEKRNMYKHLSEQRRGEIKSLRVELDATQKEHADILEHVQQKVDRVDQLRVEMYEVKALAEELKGKMDRLVSEKEITQEKLASAEDELRSMKEKAEAWSQKIGELQSQFSLVVTDRETLTKELKAAKSVAEIAKADDDEMVAQYKDDTNATQERLNAIVDHAKWQSRREALEEVHARGFDSSTELENVKRIEDEYPEDEEDSEGSDGSEDGEDSDGLDDKAGSGED</sequence>
<reference evidence="3" key="1">
    <citation type="submission" date="2025-08" db="UniProtKB">
        <authorList>
            <consortium name="RefSeq"/>
        </authorList>
    </citation>
    <scope>IDENTIFICATION</scope>
</reference>
<evidence type="ECO:0000256" key="1">
    <source>
        <dbReference type="SAM" id="Coils"/>
    </source>
</evidence>
<dbReference type="KEGG" id="nta:107814529"/>
<evidence type="ECO:0000313" key="3">
    <source>
        <dbReference type="RefSeq" id="XP_016495446.1"/>
    </source>
</evidence>
<accession>A0A1S4C2Q1</accession>
<dbReference type="OrthoDB" id="10315541at2759"/>
<protein>
    <submittedName>
        <fullName evidence="3">Early endosome antigen 1-like</fullName>
    </submittedName>
</protein>
<proteinExistence type="predicted"/>
<feature type="region of interest" description="Disordered" evidence="2">
    <location>
        <begin position="219"/>
        <end position="271"/>
    </location>
</feature>
<feature type="coiled-coil region" evidence="1">
    <location>
        <begin position="105"/>
        <end position="181"/>
    </location>
</feature>
<dbReference type="AlphaFoldDB" id="A0A1S4C2Q1"/>
<keyword evidence="1" id="KW-0175">Coiled coil</keyword>
<feature type="compositionally biased region" description="Acidic residues" evidence="2">
    <location>
        <begin position="239"/>
        <end position="261"/>
    </location>
</feature>
<dbReference type="PaxDb" id="4097-A0A1S4C2Q1"/>
<gene>
    <name evidence="3" type="primary">LOC107814529</name>
</gene>
<organism evidence="3">
    <name type="scientific">Nicotiana tabacum</name>
    <name type="common">Common tobacco</name>
    <dbReference type="NCBI Taxonomy" id="4097"/>
    <lineage>
        <taxon>Eukaryota</taxon>
        <taxon>Viridiplantae</taxon>
        <taxon>Streptophyta</taxon>
        <taxon>Embryophyta</taxon>
        <taxon>Tracheophyta</taxon>
        <taxon>Spermatophyta</taxon>
        <taxon>Magnoliopsida</taxon>
        <taxon>eudicotyledons</taxon>
        <taxon>Gunneridae</taxon>
        <taxon>Pentapetalae</taxon>
        <taxon>asterids</taxon>
        <taxon>lamiids</taxon>
        <taxon>Solanales</taxon>
        <taxon>Solanaceae</taxon>
        <taxon>Nicotianoideae</taxon>
        <taxon>Nicotianeae</taxon>
        <taxon>Nicotiana</taxon>
    </lineage>
</organism>
<dbReference type="SUPFAM" id="SSF57997">
    <property type="entry name" value="Tropomyosin"/>
    <property type="match status" value="1"/>
</dbReference>